<name>A0A562TGQ6_9HYPH</name>
<sequence>MWKTGFFLSAVVASFVVSMVLVTPILTAERPAHASSAISPQTVVYAPGVASNTHQTCAARAIYKFDADTRLYNIVGYKPTCY</sequence>
<keyword evidence="3" id="KW-1185">Reference proteome</keyword>
<keyword evidence="1" id="KW-0472">Membrane</keyword>
<keyword evidence="1" id="KW-0812">Transmembrane</keyword>
<accession>A0A562TGQ6</accession>
<dbReference type="EMBL" id="VLLF01000001">
    <property type="protein sequence ID" value="TWI92799.1"/>
    <property type="molecule type" value="Genomic_DNA"/>
</dbReference>
<protein>
    <submittedName>
        <fullName evidence="2">Uncharacterized protein</fullName>
    </submittedName>
</protein>
<organism evidence="2 3">
    <name type="scientific">Roseibium hamelinense</name>
    <dbReference type="NCBI Taxonomy" id="150831"/>
    <lineage>
        <taxon>Bacteria</taxon>
        <taxon>Pseudomonadati</taxon>
        <taxon>Pseudomonadota</taxon>
        <taxon>Alphaproteobacteria</taxon>
        <taxon>Hyphomicrobiales</taxon>
        <taxon>Stappiaceae</taxon>
        <taxon>Roseibium</taxon>
    </lineage>
</organism>
<dbReference type="AlphaFoldDB" id="A0A562TGQ6"/>
<proteinExistence type="predicted"/>
<keyword evidence="1" id="KW-1133">Transmembrane helix</keyword>
<reference evidence="2 3" key="1">
    <citation type="submission" date="2019-07" db="EMBL/GenBank/DDBJ databases">
        <title>Genomic Encyclopedia of Archaeal and Bacterial Type Strains, Phase II (KMG-II): from individual species to whole genera.</title>
        <authorList>
            <person name="Goeker M."/>
        </authorList>
    </citation>
    <scope>NUCLEOTIDE SEQUENCE [LARGE SCALE GENOMIC DNA]</scope>
    <source>
        <strain evidence="2 3">ATCC BAA-252</strain>
    </source>
</reference>
<evidence type="ECO:0000313" key="3">
    <source>
        <dbReference type="Proteomes" id="UP000320593"/>
    </source>
</evidence>
<evidence type="ECO:0000256" key="1">
    <source>
        <dbReference type="SAM" id="Phobius"/>
    </source>
</evidence>
<dbReference type="RefSeq" id="WP_145340340.1">
    <property type="nucleotide sequence ID" value="NZ_SMLY01000087.1"/>
</dbReference>
<evidence type="ECO:0000313" key="2">
    <source>
        <dbReference type="EMBL" id="TWI92799.1"/>
    </source>
</evidence>
<gene>
    <name evidence="2" type="ORF">JM93_00347</name>
</gene>
<feature type="transmembrane region" description="Helical" evidence="1">
    <location>
        <begin position="6"/>
        <end position="26"/>
    </location>
</feature>
<comment type="caution">
    <text evidence="2">The sequence shown here is derived from an EMBL/GenBank/DDBJ whole genome shotgun (WGS) entry which is preliminary data.</text>
</comment>
<dbReference type="Proteomes" id="UP000320593">
    <property type="component" value="Unassembled WGS sequence"/>
</dbReference>